<comment type="caution">
    <text evidence="9">The sequence shown here is derived from an EMBL/GenBank/DDBJ whole genome shotgun (WGS) entry which is preliminary data.</text>
</comment>
<keyword evidence="10" id="KW-1185">Reference proteome</keyword>
<feature type="domain" description="DNA topoisomerase I catalytic core eukaryotic-type" evidence="7">
    <location>
        <begin position="98"/>
        <end position="296"/>
    </location>
</feature>
<dbReference type="Gene3D" id="3.90.15.10">
    <property type="entry name" value="Topoisomerase I, Chain A, domain 3"/>
    <property type="match status" value="1"/>
</dbReference>
<dbReference type="GO" id="GO:0003917">
    <property type="term" value="F:DNA topoisomerase type I (single strand cut, ATP-independent) activity"/>
    <property type="evidence" value="ECO:0007669"/>
    <property type="project" value="UniProtKB-EC"/>
</dbReference>
<comment type="similarity">
    <text evidence="2">Belongs to the type IB topoisomerase family.</text>
</comment>
<organism evidence="9 10">
    <name type="scientific">Roseateles saccharophilus</name>
    <name type="common">Pseudomonas saccharophila</name>
    <dbReference type="NCBI Taxonomy" id="304"/>
    <lineage>
        <taxon>Bacteria</taxon>
        <taxon>Pseudomonadati</taxon>
        <taxon>Pseudomonadota</taxon>
        <taxon>Betaproteobacteria</taxon>
        <taxon>Burkholderiales</taxon>
        <taxon>Sphaerotilaceae</taxon>
        <taxon>Roseateles</taxon>
    </lineage>
</organism>
<proteinExistence type="inferred from homology"/>
<evidence type="ECO:0000259" key="7">
    <source>
        <dbReference type="Pfam" id="PF01028"/>
    </source>
</evidence>
<keyword evidence="4" id="KW-0799">Topoisomerase</keyword>
<evidence type="ECO:0000256" key="1">
    <source>
        <dbReference type="ARBA" id="ARBA00000213"/>
    </source>
</evidence>
<evidence type="ECO:0000259" key="8">
    <source>
        <dbReference type="Pfam" id="PF21338"/>
    </source>
</evidence>
<dbReference type="RefSeq" id="WP_310262491.1">
    <property type="nucleotide sequence ID" value="NZ_JAVDXU010000001.1"/>
</dbReference>
<evidence type="ECO:0000256" key="6">
    <source>
        <dbReference type="ARBA" id="ARBA00023235"/>
    </source>
</evidence>
<dbReference type="PROSITE" id="PS52038">
    <property type="entry name" value="TOPO_IB_2"/>
    <property type="match status" value="1"/>
</dbReference>
<evidence type="ECO:0000313" key="10">
    <source>
        <dbReference type="Proteomes" id="UP001180453"/>
    </source>
</evidence>
<accession>A0ABU1YIG9</accession>
<keyword evidence="5" id="KW-0238">DNA-binding</keyword>
<dbReference type="InterPro" id="IPR011010">
    <property type="entry name" value="DNA_brk_join_enz"/>
</dbReference>
<dbReference type="Pfam" id="PF21338">
    <property type="entry name" value="Top1B_N_bact"/>
    <property type="match status" value="1"/>
</dbReference>
<evidence type="ECO:0000313" key="9">
    <source>
        <dbReference type="EMBL" id="MDR7268651.1"/>
    </source>
</evidence>
<dbReference type="Pfam" id="PF01028">
    <property type="entry name" value="Topoisom_I"/>
    <property type="match status" value="1"/>
</dbReference>
<feature type="domain" description="DNA topoisomerase IB N-terminal" evidence="8">
    <location>
        <begin position="33"/>
        <end position="81"/>
    </location>
</feature>
<dbReference type="EC" id="5.6.2.1" evidence="3"/>
<name>A0ABU1YIG9_ROSSA</name>
<dbReference type="SUPFAM" id="SSF55869">
    <property type="entry name" value="DNA topoisomerase I domain"/>
    <property type="match status" value="1"/>
</dbReference>
<sequence>MPNSSEVHEARSVGLRWLSDAGPGIAREPAGDGFRYRDARGRLIRDAATLARIRKLAIPPAWQQVWISPHANGHLQATGRDARGRKQYRYHADWMAGRGQTKFDGLLRFGAVLPRLRRRVQRALAGPGEPTRERVLATLVRLLDTTWLRIGNSAYARENGSFGLSTLRNRHAGVKGDAIQLSFVGKSGVRHSVSINDRRVARIVRRCRELPGQELFRYVDEQGESHALDSADVNAWLAQAAGLRVTAKDFRTWHGSVLALQLTLQACADGAEPCRPQQVLAAVARRLGNTPAVCRKAYIHPRVLALGESLGDEAARRALRQQRWTAPATRAGLNAAERQLLALLRTRAAQASRLPVERGCNPLE</sequence>
<dbReference type="SUPFAM" id="SSF56349">
    <property type="entry name" value="DNA breaking-rejoining enzymes"/>
    <property type="match status" value="1"/>
</dbReference>
<dbReference type="Proteomes" id="UP001180453">
    <property type="component" value="Unassembled WGS sequence"/>
</dbReference>
<reference evidence="9 10" key="1">
    <citation type="submission" date="2023-07" db="EMBL/GenBank/DDBJ databases">
        <title>Sorghum-associated microbial communities from plants grown in Nebraska, USA.</title>
        <authorList>
            <person name="Schachtman D."/>
        </authorList>
    </citation>
    <scope>NUCLEOTIDE SEQUENCE [LARGE SCALE GENOMIC DNA]</scope>
    <source>
        <strain evidence="9 10">BE314</strain>
    </source>
</reference>
<protein>
    <recommendedName>
        <fullName evidence="3">DNA topoisomerase</fullName>
        <ecNumber evidence="3">5.6.2.1</ecNumber>
    </recommendedName>
</protein>
<dbReference type="InterPro" id="IPR001631">
    <property type="entry name" value="TopoI"/>
</dbReference>
<dbReference type="Gene3D" id="3.30.66.10">
    <property type="entry name" value="DNA topoisomerase I domain"/>
    <property type="match status" value="1"/>
</dbReference>
<dbReference type="PRINTS" id="PR00416">
    <property type="entry name" value="EUTPISMRASEI"/>
</dbReference>
<dbReference type="InterPro" id="IPR035447">
    <property type="entry name" value="DNA_topo_I_N_sf"/>
</dbReference>
<dbReference type="Gene3D" id="1.10.132.120">
    <property type="match status" value="1"/>
</dbReference>
<dbReference type="InterPro" id="IPR049331">
    <property type="entry name" value="Top1B_N_bact"/>
</dbReference>
<dbReference type="InterPro" id="IPR014711">
    <property type="entry name" value="TopoI_cat_a-hlx-sub_euk"/>
</dbReference>
<evidence type="ECO:0000256" key="2">
    <source>
        <dbReference type="ARBA" id="ARBA00006645"/>
    </source>
</evidence>
<evidence type="ECO:0000256" key="4">
    <source>
        <dbReference type="ARBA" id="ARBA00023029"/>
    </source>
</evidence>
<comment type="catalytic activity">
    <reaction evidence="1">
        <text>ATP-independent breakage of single-stranded DNA, followed by passage and rejoining.</text>
        <dbReference type="EC" id="5.6.2.1"/>
    </reaction>
</comment>
<keyword evidence="6 9" id="KW-0413">Isomerase</keyword>
<evidence type="ECO:0000256" key="5">
    <source>
        <dbReference type="ARBA" id="ARBA00023125"/>
    </source>
</evidence>
<evidence type="ECO:0000256" key="3">
    <source>
        <dbReference type="ARBA" id="ARBA00012891"/>
    </source>
</evidence>
<dbReference type="InterPro" id="IPR013500">
    <property type="entry name" value="TopoI_cat_euk"/>
</dbReference>
<gene>
    <name evidence="9" type="ORF">J2X20_001280</name>
</gene>
<dbReference type="EMBL" id="JAVDXU010000001">
    <property type="protein sequence ID" value="MDR7268651.1"/>
    <property type="molecule type" value="Genomic_DNA"/>
</dbReference>